<organism evidence="1 2">
    <name type="scientific">Staphylococcus ratti</name>
    <dbReference type="NCBI Taxonomy" id="2892440"/>
    <lineage>
        <taxon>Bacteria</taxon>
        <taxon>Bacillati</taxon>
        <taxon>Bacillota</taxon>
        <taxon>Bacilli</taxon>
        <taxon>Bacillales</taxon>
        <taxon>Staphylococcaceae</taxon>
        <taxon>Staphylococcus</taxon>
    </lineage>
</organism>
<sequence length="191" mass="21978">MILYQNQNVLVSYRLNQQTAEQVKQLDRQLGNPHLDEVVSQTFIKEILGAHLFARNITIGVSQDSQMMASAIQFKTQLETYLNACGSYTNIVKIVTWNDESKNMKKFERAFIENDPDLWFVFSNALGFSRLLKRLYRNERFDPSRTYCISNLCSNHLLELLGGKYFEGMKGLTPSGKPWLVQQGEIQILSS</sequence>
<protein>
    <submittedName>
        <fullName evidence="1">Uncharacterized protein</fullName>
    </submittedName>
</protein>
<evidence type="ECO:0000313" key="2">
    <source>
        <dbReference type="Proteomes" id="UP001197626"/>
    </source>
</evidence>
<keyword evidence="2" id="KW-1185">Reference proteome</keyword>
<dbReference type="Proteomes" id="UP001197626">
    <property type="component" value="Chromosome"/>
</dbReference>
<evidence type="ECO:0000313" key="1">
    <source>
        <dbReference type="EMBL" id="UEX90772.1"/>
    </source>
</evidence>
<dbReference type="RefSeq" id="WP_229293252.1">
    <property type="nucleotide sequence ID" value="NZ_CP086654.1"/>
</dbReference>
<proteinExistence type="predicted"/>
<dbReference type="EMBL" id="CP086654">
    <property type="protein sequence ID" value="UEX90772.1"/>
    <property type="molecule type" value="Genomic_DNA"/>
</dbReference>
<gene>
    <name evidence="1" type="ORF">LN051_03725</name>
</gene>
<accession>A0ABY3PEM6</accession>
<name>A0ABY3PEM6_9STAP</name>
<reference evidence="1 2" key="1">
    <citation type="journal article" date="2022" name="Pathogens">
        <title>Staphylococcus ratti sp. nov. Isolated from a Lab Rat.</title>
        <authorList>
            <person name="Kovarovic V."/>
            <person name="Sedlacek I."/>
            <person name="Petras P."/>
            <person name="Kralova S."/>
            <person name="Maslanova I."/>
            <person name="Svec P."/>
            <person name="Neumann-Schaal M."/>
            <person name="Botka T."/>
            <person name="Gelbicova T."/>
            <person name="Stankova E."/>
            <person name="Doskar J."/>
            <person name="Pantucek R."/>
        </authorList>
    </citation>
    <scope>NUCLEOTIDE SEQUENCE [LARGE SCALE GENOMIC DNA]</scope>
    <source>
        <strain evidence="1 2">CCM 9025</strain>
    </source>
</reference>